<dbReference type="EMBL" id="BAGZ01000003">
    <property type="protein sequence ID" value="GAB76854.1"/>
    <property type="molecule type" value="Genomic_DNA"/>
</dbReference>
<feature type="domain" description="Glycosyltransferase subfamily 4-like N-terminal" evidence="5">
    <location>
        <begin position="18"/>
        <end position="183"/>
    </location>
</feature>
<gene>
    <name evidence="6" type="ORF">AUCHE_03_00710</name>
</gene>
<dbReference type="InterPro" id="IPR050194">
    <property type="entry name" value="Glycosyltransferase_grp1"/>
</dbReference>
<dbReference type="GO" id="GO:1901137">
    <property type="term" value="P:carbohydrate derivative biosynthetic process"/>
    <property type="evidence" value="ECO:0007669"/>
    <property type="project" value="UniProtKB-ARBA"/>
</dbReference>
<comment type="caution">
    <text evidence="6">The sequence shown here is derived from an EMBL/GenBank/DDBJ whole genome shotgun (WGS) entry which is preliminary data.</text>
</comment>
<keyword evidence="7" id="KW-1185">Reference proteome</keyword>
<organism evidence="6 7">
    <name type="scientific">Austwickia chelonae NBRC 105200</name>
    <dbReference type="NCBI Taxonomy" id="1184607"/>
    <lineage>
        <taxon>Bacteria</taxon>
        <taxon>Bacillati</taxon>
        <taxon>Actinomycetota</taxon>
        <taxon>Actinomycetes</taxon>
        <taxon>Micrococcales</taxon>
        <taxon>Dermatophilaceae</taxon>
        <taxon>Austwickia</taxon>
    </lineage>
</organism>
<dbReference type="PANTHER" id="PTHR45947">
    <property type="entry name" value="SULFOQUINOVOSYL TRANSFERASE SQD2"/>
    <property type="match status" value="1"/>
</dbReference>
<keyword evidence="2" id="KW-0328">Glycosyltransferase</keyword>
<evidence type="ECO:0000259" key="4">
    <source>
        <dbReference type="Pfam" id="PF00534"/>
    </source>
</evidence>
<dbReference type="GO" id="GO:0016758">
    <property type="term" value="F:hexosyltransferase activity"/>
    <property type="evidence" value="ECO:0007669"/>
    <property type="project" value="TreeGrafter"/>
</dbReference>
<evidence type="ECO:0000313" key="6">
    <source>
        <dbReference type="EMBL" id="GAB76854.1"/>
    </source>
</evidence>
<sequence>MGIVKIALLSDCYLPRLGGIEVQVRDLAYHLLAAGHEVEVFTATLGDHDERGGVVEVVDGLPIHRMGIELPGRLPMNPLAAPETKRRLAAGSFDVAHVHMGITSPFTVDCTRVALQLGLPVSMTWHCMLGPAEPLFHISQIARMWARCGVAMNAVSRVAAGPVQRALGPWGTCHVLPNGIDASTWWREPSDQAALHPPSREGELQVVSAMRLANRKRPLPFLQVMRRVREMIPEVPFRVTILGEGRQGPLVRAYVKRFGMTDWVDLPGRVSRPELLNLYRNSHIYASPAKLESFGIAALEARCVGLPVVGRATSGCVEFIEDGVNGCLAVDDDGMAEGMARLLSDHDLRESMWHHNMTCPPEHDWPRVVELTIEEYRRAATLRGLSLAGR</sequence>
<evidence type="ECO:0000313" key="7">
    <source>
        <dbReference type="Proteomes" id="UP000008495"/>
    </source>
</evidence>
<reference evidence="6 7" key="1">
    <citation type="submission" date="2012-08" db="EMBL/GenBank/DDBJ databases">
        <title>Whole genome shotgun sequence of Austwickia chelonae NBRC 105200.</title>
        <authorList>
            <person name="Yoshida I."/>
            <person name="Hosoyama A."/>
            <person name="Tsuchikane K."/>
            <person name="Katsumata H."/>
            <person name="Ando Y."/>
            <person name="Ohji S."/>
            <person name="Hamada M."/>
            <person name="Tamura T."/>
            <person name="Yamazoe A."/>
            <person name="Yamazaki S."/>
            <person name="Fujita N."/>
        </authorList>
    </citation>
    <scope>NUCLEOTIDE SEQUENCE [LARGE SCALE GENOMIC DNA]</scope>
    <source>
        <strain evidence="6 7">NBRC 105200</strain>
    </source>
</reference>
<accession>K6VJC6</accession>
<dbReference type="Pfam" id="PF00534">
    <property type="entry name" value="Glycos_transf_1"/>
    <property type="match status" value="1"/>
</dbReference>
<dbReference type="Gene3D" id="3.40.50.2000">
    <property type="entry name" value="Glycogen Phosphorylase B"/>
    <property type="match status" value="2"/>
</dbReference>
<feature type="domain" description="Glycosyl transferase family 1" evidence="4">
    <location>
        <begin position="199"/>
        <end position="352"/>
    </location>
</feature>
<dbReference type="PANTHER" id="PTHR45947:SF3">
    <property type="entry name" value="SULFOQUINOVOSYL TRANSFERASE SQD2"/>
    <property type="match status" value="1"/>
</dbReference>
<evidence type="ECO:0000256" key="1">
    <source>
        <dbReference type="ARBA" id="ARBA00021292"/>
    </source>
</evidence>
<dbReference type="Pfam" id="PF13439">
    <property type="entry name" value="Glyco_transf_4"/>
    <property type="match status" value="1"/>
</dbReference>
<dbReference type="InterPro" id="IPR001296">
    <property type="entry name" value="Glyco_trans_1"/>
</dbReference>
<keyword evidence="3 6" id="KW-0808">Transferase</keyword>
<name>K6VJC6_9MICO</name>
<dbReference type="SUPFAM" id="SSF53756">
    <property type="entry name" value="UDP-Glycosyltransferase/glycogen phosphorylase"/>
    <property type="match status" value="1"/>
</dbReference>
<dbReference type="CDD" id="cd03801">
    <property type="entry name" value="GT4_PimA-like"/>
    <property type="match status" value="1"/>
</dbReference>
<evidence type="ECO:0000256" key="2">
    <source>
        <dbReference type="ARBA" id="ARBA00022676"/>
    </source>
</evidence>
<dbReference type="InterPro" id="IPR028098">
    <property type="entry name" value="Glyco_trans_4-like_N"/>
</dbReference>
<dbReference type="AlphaFoldDB" id="K6VJC6"/>
<proteinExistence type="predicted"/>
<dbReference type="eggNOG" id="COG0438">
    <property type="taxonomic scope" value="Bacteria"/>
</dbReference>
<evidence type="ECO:0000259" key="5">
    <source>
        <dbReference type="Pfam" id="PF13439"/>
    </source>
</evidence>
<dbReference type="Proteomes" id="UP000008495">
    <property type="component" value="Unassembled WGS sequence"/>
</dbReference>
<dbReference type="STRING" id="100225.SAMN05421595_1988"/>
<protein>
    <recommendedName>
        <fullName evidence="1">D-inositol 3-phosphate glycosyltransferase</fullName>
    </recommendedName>
</protein>
<evidence type="ECO:0000256" key="3">
    <source>
        <dbReference type="ARBA" id="ARBA00022679"/>
    </source>
</evidence>